<dbReference type="PROSITE" id="PS50929">
    <property type="entry name" value="ABC_TM1F"/>
    <property type="match status" value="1"/>
</dbReference>
<dbReference type="InterPro" id="IPR027417">
    <property type="entry name" value="P-loop_NTPase"/>
</dbReference>
<evidence type="ECO:0000313" key="12">
    <source>
        <dbReference type="EMBL" id="EMA58520.1"/>
    </source>
</evidence>
<dbReference type="GO" id="GO:0016887">
    <property type="term" value="F:ATP hydrolysis activity"/>
    <property type="evidence" value="ECO:0007669"/>
    <property type="project" value="InterPro"/>
</dbReference>
<reference evidence="12 13" key="1">
    <citation type="journal article" date="2014" name="PLoS Genet.">
        <title>Phylogenetically driven sequencing of extremely halophilic archaea reveals strategies for static and dynamic osmo-response.</title>
        <authorList>
            <person name="Becker E.A."/>
            <person name="Seitzer P.M."/>
            <person name="Tritt A."/>
            <person name="Larsen D."/>
            <person name="Krusor M."/>
            <person name="Yao A.I."/>
            <person name="Wu D."/>
            <person name="Madern D."/>
            <person name="Eisen J.A."/>
            <person name="Darling A.E."/>
            <person name="Facciotti M.T."/>
        </authorList>
    </citation>
    <scope>NUCLEOTIDE SEQUENCE [LARGE SCALE GENOMIC DNA]</scope>
    <source>
        <strain evidence="12 13">DSM 21995</strain>
    </source>
</reference>
<keyword evidence="4 9" id="KW-0812">Transmembrane</keyword>
<feature type="transmembrane region" description="Helical" evidence="9">
    <location>
        <begin position="12"/>
        <end position="32"/>
    </location>
</feature>
<dbReference type="PROSITE" id="PS50893">
    <property type="entry name" value="ABC_TRANSPORTER_2"/>
    <property type="match status" value="1"/>
</dbReference>
<dbReference type="Pfam" id="PF00664">
    <property type="entry name" value="ABC_membrane"/>
    <property type="match status" value="1"/>
</dbReference>
<name>M0NPG6_9EURY</name>
<keyword evidence="13" id="KW-1185">Reference proteome</keyword>
<evidence type="ECO:0000259" key="10">
    <source>
        <dbReference type="PROSITE" id="PS50893"/>
    </source>
</evidence>
<dbReference type="SUPFAM" id="SSF52540">
    <property type="entry name" value="P-loop containing nucleoside triphosphate hydrolases"/>
    <property type="match status" value="1"/>
</dbReference>
<dbReference type="InterPro" id="IPR003439">
    <property type="entry name" value="ABC_transporter-like_ATP-bd"/>
</dbReference>
<dbReference type="AlphaFoldDB" id="M0NPG6"/>
<dbReference type="PROSITE" id="PS00211">
    <property type="entry name" value="ABC_TRANSPORTER_1"/>
    <property type="match status" value="1"/>
</dbReference>
<evidence type="ECO:0000256" key="1">
    <source>
        <dbReference type="ARBA" id="ARBA00004651"/>
    </source>
</evidence>
<dbReference type="EMBL" id="AOJG01000036">
    <property type="protein sequence ID" value="EMA58520.1"/>
    <property type="molecule type" value="Genomic_DNA"/>
</dbReference>
<evidence type="ECO:0000256" key="2">
    <source>
        <dbReference type="ARBA" id="ARBA00022448"/>
    </source>
</evidence>
<dbReference type="STRING" id="1227482.C469_13075"/>
<keyword evidence="2" id="KW-0813">Transport</keyword>
<dbReference type="GO" id="GO:0005524">
    <property type="term" value="F:ATP binding"/>
    <property type="evidence" value="ECO:0007669"/>
    <property type="project" value="UniProtKB-KW"/>
</dbReference>
<dbReference type="PANTHER" id="PTHR24221:SF654">
    <property type="entry name" value="ATP-BINDING CASSETTE SUB-FAMILY B MEMBER 6"/>
    <property type="match status" value="1"/>
</dbReference>
<dbReference type="PATRIC" id="fig|1227482.3.peg.2643"/>
<evidence type="ECO:0000256" key="5">
    <source>
        <dbReference type="ARBA" id="ARBA00022741"/>
    </source>
</evidence>
<dbReference type="InterPro" id="IPR036640">
    <property type="entry name" value="ABC1_TM_sf"/>
</dbReference>
<dbReference type="FunFam" id="3.40.50.300:FF:000221">
    <property type="entry name" value="Multidrug ABC transporter ATP-binding protein"/>
    <property type="match status" value="1"/>
</dbReference>
<comment type="caution">
    <text evidence="12">The sequence shown here is derived from an EMBL/GenBank/DDBJ whole genome shotgun (WGS) entry which is preliminary data.</text>
</comment>
<organism evidence="12 13">
    <name type="scientific">Halorubrum lipolyticum DSM 21995</name>
    <dbReference type="NCBI Taxonomy" id="1227482"/>
    <lineage>
        <taxon>Archaea</taxon>
        <taxon>Methanobacteriati</taxon>
        <taxon>Methanobacteriota</taxon>
        <taxon>Stenosarchaea group</taxon>
        <taxon>Halobacteria</taxon>
        <taxon>Halobacteriales</taxon>
        <taxon>Haloferacaceae</taxon>
        <taxon>Halorubrum</taxon>
    </lineage>
</organism>
<feature type="transmembrane region" description="Helical" evidence="9">
    <location>
        <begin position="121"/>
        <end position="138"/>
    </location>
</feature>
<dbReference type="SUPFAM" id="SSF90123">
    <property type="entry name" value="ABC transporter transmembrane region"/>
    <property type="match status" value="1"/>
</dbReference>
<keyword evidence="7 9" id="KW-1133">Transmembrane helix</keyword>
<evidence type="ECO:0000313" key="13">
    <source>
        <dbReference type="Proteomes" id="UP000011650"/>
    </source>
</evidence>
<dbReference type="GO" id="GO:0005886">
    <property type="term" value="C:plasma membrane"/>
    <property type="evidence" value="ECO:0007669"/>
    <property type="project" value="UniProtKB-SubCell"/>
</dbReference>
<keyword evidence="6 12" id="KW-0067">ATP-binding</keyword>
<feature type="domain" description="ABC transmembrane type-1" evidence="11">
    <location>
        <begin position="1"/>
        <end position="259"/>
    </location>
</feature>
<feature type="transmembrane region" description="Helical" evidence="9">
    <location>
        <begin position="98"/>
        <end position="115"/>
    </location>
</feature>
<protein>
    <submittedName>
        <fullName evidence="12">Multidrug/lipids ABC transporter ATP-binding/permease protein</fullName>
    </submittedName>
</protein>
<evidence type="ECO:0000256" key="9">
    <source>
        <dbReference type="SAM" id="Phobius"/>
    </source>
</evidence>
<keyword evidence="5" id="KW-0547">Nucleotide-binding</keyword>
<dbReference type="GO" id="GO:0140359">
    <property type="term" value="F:ABC-type transporter activity"/>
    <property type="evidence" value="ECO:0007669"/>
    <property type="project" value="InterPro"/>
</dbReference>
<dbReference type="InterPro" id="IPR003593">
    <property type="entry name" value="AAA+_ATPase"/>
</dbReference>
<feature type="domain" description="ABC transporter" evidence="10">
    <location>
        <begin position="294"/>
        <end position="528"/>
    </location>
</feature>
<dbReference type="Proteomes" id="UP000011650">
    <property type="component" value="Unassembled WGS sequence"/>
</dbReference>
<dbReference type="Gene3D" id="3.40.50.300">
    <property type="entry name" value="P-loop containing nucleotide triphosphate hydrolases"/>
    <property type="match status" value="1"/>
</dbReference>
<sequence>MALFVRAYQLANIPFTLGTVVVGVAGVMFVRYTSSFLGAWFRAAIQTYYVRHLQNEAFDHALNARISYFDQEGSDDILNAIITQTNFAGRVIRNGVRLLQVALLSLVYLLVAFVISPELTIFAVVFLGGLTYVVQNVVESGYDLGNEVAEANEKRQSAAQAGTQGVRDIRIFGLADELRAEFSEAVDQYTDSQITLRRNEAALRNFYNLIVSVSVFVLIFLALRFADLSLGALGVFLFAMFRLGPQASSMNQKFYKVTNDLPHLVRTQEFVEKLARYDEPSDAPRSAPDTVTDVEFDDVWFSYDQEEDVLQGIDFEAHQGEFIAFVGQSGAGKSTIAALLARMYEPDDGEIRANDAPIGEMGIREWREHLAVVRQNPYIFDDTLRYNLTLANRDASRSEMERVCEIARVDEFLDDLPNGYDTKLGDDGVRLSGGQKQRVALARALLADADVLILDEATSDLDTNLEEEVQQAIEGMDREYIIITIAHRLSTVKNAERIYTVENGLISECGQHSELLAQEGKYAELYATQAR</sequence>
<evidence type="ECO:0000256" key="3">
    <source>
        <dbReference type="ARBA" id="ARBA00022475"/>
    </source>
</evidence>
<dbReference type="Gene3D" id="1.20.1560.10">
    <property type="entry name" value="ABC transporter type 1, transmembrane domain"/>
    <property type="match status" value="1"/>
</dbReference>
<dbReference type="InterPro" id="IPR039421">
    <property type="entry name" value="Type_1_exporter"/>
</dbReference>
<keyword evidence="8 9" id="KW-0472">Membrane</keyword>
<evidence type="ECO:0000256" key="6">
    <source>
        <dbReference type="ARBA" id="ARBA00022840"/>
    </source>
</evidence>
<feature type="transmembrane region" description="Helical" evidence="9">
    <location>
        <begin position="206"/>
        <end position="223"/>
    </location>
</feature>
<dbReference type="Pfam" id="PF00005">
    <property type="entry name" value="ABC_tran"/>
    <property type="match status" value="1"/>
</dbReference>
<evidence type="ECO:0000256" key="8">
    <source>
        <dbReference type="ARBA" id="ARBA00023136"/>
    </source>
</evidence>
<evidence type="ECO:0000256" key="4">
    <source>
        <dbReference type="ARBA" id="ARBA00022692"/>
    </source>
</evidence>
<keyword evidence="3" id="KW-1003">Cell membrane</keyword>
<accession>M0NPG6</accession>
<gene>
    <name evidence="12" type="ORF">C469_13075</name>
</gene>
<evidence type="ECO:0000256" key="7">
    <source>
        <dbReference type="ARBA" id="ARBA00022989"/>
    </source>
</evidence>
<dbReference type="InterPro" id="IPR017871">
    <property type="entry name" value="ABC_transporter-like_CS"/>
</dbReference>
<comment type="subcellular location">
    <subcellularLocation>
        <location evidence="1">Cell membrane</location>
        <topology evidence="1">Multi-pass membrane protein</topology>
    </subcellularLocation>
</comment>
<dbReference type="SMART" id="SM00382">
    <property type="entry name" value="AAA"/>
    <property type="match status" value="1"/>
</dbReference>
<evidence type="ECO:0000259" key="11">
    <source>
        <dbReference type="PROSITE" id="PS50929"/>
    </source>
</evidence>
<dbReference type="InterPro" id="IPR011527">
    <property type="entry name" value="ABC1_TM_dom"/>
</dbReference>
<dbReference type="PANTHER" id="PTHR24221">
    <property type="entry name" value="ATP-BINDING CASSETTE SUB-FAMILY B"/>
    <property type="match status" value="1"/>
</dbReference>
<proteinExistence type="predicted"/>